<dbReference type="Proteomes" id="UP000261055">
    <property type="component" value="Unassembled WGS sequence"/>
</dbReference>
<accession>A0A3E5GP37</accession>
<organism evidence="1 2">
    <name type="scientific">Dorea formicigenerans</name>
    <dbReference type="NCBI Taxonomy" id="39486"/>
    <lineage>
        <taxon>Bacteria</taxon>
        <taxon>Bacillati</taxon>
        <taxon>Bacillota</taxon>
        <taxon>Clostridia</taxon>
        <taxon>Lachnospirales</taxon>
        <taxon>Lachnospiraceae</taxon>
        <taxon>Dorea</taxon>
    </lineage>
</organism>
<protein>
    <submittedName>
        <fullName evidence="1">Uncharacterized protein</fullName>
    </submittedName>
</protein>
<dbReference type="AlphaFoldDB" id="A0A3E5GP37"/>
<comment type="caution">
    <text evidence="1">The sequence shown here is derived from an EMBL/GenBank/DDBJ whole genome shotgun (WGS) entry which is preliminary data.</text>
</comment>
<keyword evidence="2" id="KW-1185">Reference proteome</keyword>
<gene>
    <name evidence="1" type="ORF">DXB12_14560</name>
</gene>
<proteinExistence type="predicted"/>
<name>A0A3E5GP37_9FIRM</name>
<sequence>MLTLSGMIVANVGTDYINTYLKSKKYAKEDEGKAVEYWVNDLIARERLDIDDFENFLFDELSFGKRKSIRVYKIDNAYKLKDSENWLNQLRENYGINSLEFKNIMTSIPSYKEPERITAISSEFDYRGNVTRIRILFTAYAEVEEKGKIHATGAYYPIDIDLKKKCVIIKAWNRQGLRDGYKAEERLDHIASILSMGFGVKTKSFGVQHKKTLHNMSQGIVTEVYKKIPAFNRINCLDEEIEKFQQKVLTGLPLKNIEYRENTVCLKENVFDFKDEMKKMFEKLCISDYFFDVPYEDIWNMGIHVIVSKIKFKDLEHVLTILSSETSEIPVFCTKTFLSLKKSLEDVKLVDRLWIEHDRARGKIELSYDATKEQYVGIKVLSNIRFTSEDLGLAEEIYNLYEQGSIGKVKENNQKCVM</sequence>
<dbReference type="RefSeq" id="WP_117614154.1">
    <property type="nucleotide sequence ID" value="NZ_QSVQ01000022.1"/>
</dbReference>
<dbReference type="EMBL" id="QSVQ01000022">
    <property type="protein sequence ID" value="RGO47304.1"/>
    <property type="molecule type" value="Genomic_DNA"/>
</dbReference>
<evidence type="ECO:0000313" key="2">
    <source>
        <dbReference type="Proteomes" id="UP000261055"/>
    </source>
</evidence>
<evidence type="ECO:0000313" key="1">
    <source>
        <dbReference type="EMBL" id="RGO47304.1"/>
    </source>
</evidence>
<reference evidence="1 2" key="1">
    <citation type="submission" date="2018-08" db="EMBL/GenBank/DDBJ databases">
        <title>A genome reference for cultivated species of the human gut microbiota.</title>
        <authorList>
            <person name="Zou Y."/>
            <person name="Xue W."/>
            <person name="Luo G."/>
        </authorList>
    </citation>
    <scope>NUCLEOTIDE SEQUENCE [LARGE SCALE GENOMIC DNA]</scope>
    <source>
        <strain evidence="1 2">OM02-12</strain>
    </source>
</reference>